<name>A0A835W5P7_CHLIN</name>
<protein>
    <submittedName>
        <fullName evidence="2">Uncharacterized protein</fullName>
    </submittedName>
</protein>
<keyword evidence="3" id="KW-1185">Reference proteome</keyword>
<gene>
    <name evidence="2" type="ORF">HXX76_005698</name>
</gene>
<comment type="caution">
    <text evidence="2">The sequence shown here is derived from an EMBL/GenBank/DDBJ whole genome shotgun (WGS) entry which is preliminary data.</text>
</comment>
<proteinExistence type="predicted"/>
<sequence>MHAGARRITMVAVAAGDPLPSGAAVTAAITARFVSKRSRRSAAASMLAPVPLAGRPPLPPVPATSKQG</sequence>
<evidence type="ECO:0000313" key="3">
    <source>
        <dbReference type="Proteomes" id="UP000650467"/>
    </source>
</evidence>
<dbReference type="AlphaFoldDB" id="A0A835W5P7"/>
<organism evidence="2 3">
    <name type="scientific">Chlamydomonas incerta</name>
    <dbReference type="NCBI Taxonomy" id="51695"/>
    <lineage>
        <taxon>Eukaryota</taxon>
        <taxon>Viridiplantae</taxon>
        <taxon>Chlorophyta</taxon>
        <taxon>core chlorophytes</taxon>
        <taxon>Chlorophyceae</taxon>
        <taxon>CS clade</taxon>
        <taxon>Chlamydomonadales</taxon>
        <taxon>Chlamydomonadaceae</taxon>
        <taxon>Chlamydomonas</taxon>
    </lineage>
</organism>
<dbReference type="Proteomes" id="UP000650467">
    <property type="component" value="Unassembled WGS sequence"/>
</dbReference>
<dbReference type="EMBL" id="JAEHOC010000010">
    <property type="protein sequence ID" value="KAG2438089.1"/>
    <property type="molecule type" value="Genomic_DNA"/>
</dbReference>
<evidence type="ECO:0000256" key="1">
    <source>
        <dbReference type="SAM" id="MobiDB-lite"/>
    </source>
</evidence>
<accession>A0A835W5P7</accession>
<reference evidence="2" key="1">
    <citation type="journal article" date="2020" name="bioRxiv">
        <title>Comparative genomics of Chlamydomonas.</title>
        <authorList>
            <person name="Craig R.J."/>
            <person name="Hasan A.R."/>
            <person name="Ness R.W."/>
            <person name="Keightley P.D."/>
        </authorList>
    </citation>
    <scope>NUCLEOTIDE SEQUENCE</scope>
    <source>
        <strain evidence="2">SAG 7.73</strain>
    </source>
</reference>
<feature type="compositionally biased region" description="Low complexity" evidence="1">
    <location>
        <begin position="44"/>
        <end position="53"/>
    </location>
</feature>
<evidence type="ECO:0000313" key="2">
    <source>
        <dbReference type="EMBL" id="KAG2438089.1"/>
    </source>
</evidence>
<feature type="region of interest" description="Disordered" evidence="1">
    <location>
        <begin position="44"/>
        <end position="68"/>
    </location>
</feature>